<dbReference type="RefSeq" id="WP_116556697.1">
    <property type="nucleotide sequence ID" value="NZ_QDKM01000001.1"/>
</dbReference>
<accession>A0A2T8HXY1</accession>
<keyword evidence="4 7" id="KW-0812">Transmembrane</keyword>
<dbReference type="NCBIfam" id="NF006518">
    <property type="entry name" value="PRK08965.1-2"/>
    <property type="match status" value="1"/>
</dbReference>
<keyword evidence="6 7" id="KW-0472">Membrane</keyword>
<comment type="subcellular location">
    <subcellularLocation>
        <location evidence="1">Cell membrane</location>
        <topology evidence="1">Multi-pass membrane protein</topology>
    </subcellularLocation>
</comment>
<evidence type="ECO:0000256" key="3">
    <source>
        <dbReference type="ARBA" id="ARBA00022475"/>
    </source>
</evidence>
<evidence type="ECO:0000256" key="5">
    <source>
        <dbReference type="ARBA" id="ARBA00022989"/>
    </source>
</evidence>
<comment type="similarity">
    <text evidence="2">Belongs to the CPA3 antiporters (TC 2.A.63) subunit E family.</text>
</comment>
<keyword evidence="5 7" id="KW-1133">Transmembrane helix</keyword>
<dbReference type="GO" id="GO:0005886">
    <property type="term" value="C:plasma membrane"/>
    <property type="evidence" value="ECO:0007669"/>
    <property type="project" value="UniProtKB-SubCell"/>
</dbReference>
<dbReference type="GO" id="GO:0008324">
    <property type="term" value="F:monoatomic cation transmembrane transporter activity"/>
    <property type="evidence" value="ECO:0007669"/>
    <property type="project" value="InterPro"/>
</dbReference>
<evidence type="ECO:0000256" key="7">
    <source>
        <dbReference type="SAM" id="Phobius"/>
    </source>
</evidence>
<dbReference type="EMBL" id="QDKM01000001">
    <property type="protein sequence ID" value="PVH30288.1"/>
    <property type="molecule type" value="Genomic_DNA"/>
</dbReference>
<dbReference type="Proteomes" id="UP000245911">
    <property type="component" value="Unassembled WGS sequence"/>
</dbReference>
<keyword evidence="3" id="KW-1003">Cell membrane</keyword>
<sequence>MRARFLPHPLLSFTLFIVWLLLANSLSINSIVFAAILGILIPVFTQPYWPDMPTLSRPGGMLAYAGIVIYDIVVANIQVALIVLFKPRAQLQPAWVTVPLDIRSPEAITMLAGTITLTPGTVSCDLTEDGRAILVHCLHAPDPEGVSAEIKSRYERRLKEIFE</sequence>
<dbReference type="InterPro" id="IPR002758">
    <property type="entry name" value="Cation_antiport_E"/>
</dbReference>
<evidence type="ECO:0000313" key="9">
    <source>
        <dbReference type="Proteomes" id="UP000245911"/>
    </source>
</evidence>
<dbReference type="PIRSF" id="PIRSF019239">
    <property type="entry name" value="MrpE"/>
    <property type="match status" value="1"/>
</dbReference>
<organism evidence="8 9">
    <name type="scientific">Pararhodobacter oceanensis</name>
    <dbReference type="NCBI Taxonomy" id="2172121"/>
    <lineage>
        <taxon>Bacteria</taxon>
        <taxon>Pseudomonadati</taxon>
        <taxon>Pseudomonadota</taxon>
        <taxon>Alphaproteobacteria</taxon>
        <taxon>Rhodobacterales</taxon>
        <taxon>Paracoccaceae</taxon>
        <taxon>Pararhodobacter</taxon>
    </lineage>
</organism>
<dbReference type="PANTHER" id="PTHR34584">
    <property type="entry name" value="NA(+)/H(+) ANTIPORTER SUBUNIT E1"/>
    <property type="match status" value="1"/>
</dbReference>
<feature type="transmembrane region" description="Helical" evidence="7">
    <location>
        <begin position="61"/>
        <end position="85"/>
    </location>
</feature>
<feature type="transmembrane region" description="Helical" evidence="7">
    <location>
        <begin position="30"/>
        <end position="49"/>
    </location>
</feature>
<reference evidence="8 9" key="1">
    <citation type="submission" date="2018-04" db="EMBL/GenBank/DDBJ databases">
        <title>Pararhodobacter oceanense sp. nov., isolated from marine intertidal sediment.</title>
        <authorList>
            <person name="Wang X.-L."/>
            <person name="Du Z.-J."/>
        </authorList>
    </citation>
    <scope>NUCLEOTIDE SEQUENCE [LARGE SCALE GENOMIC DNA]</scope>
    <source>
        <strain evidence="8 9">AM505</strain>
    </source>
</reference>
<gene>
    <name evidence="8" type="ORF">DDE20_01650</name>
</gene>
<evidence type="ECO:0000256" key="6">
    <source>
        <dbReference type="ARBA" id="ARBA00023136"/>
    </source>
</evidence>
<evidence type="ECO:0000256" key="1">
    <source>
        <dbReference type="ARBA" id="ARBA00004651"/>
    </source>
</evidence>
<dbReference type="PANTHER" id="PTHR34584:SF1">
    <property type="entry name" value="NA(+)_H(+) ANTIPORTER SUBUNIT E1"/>
    <property type="match status" value="1"/>
</dbReference>
<evidence type="ECO:0000313" key="8">
    <source>
        <dbReference type="EMBL" id="PVH30288.1"/>
    </source>
</evidence>
<evidence type="ECO:0000256" key="4">
    <source>
        <dbReference type="ARBA" id="ARBA00022692"/>
    </source>
</evidence>
<dbReference type="OrthoDB" id="9807187at2"/>
<protein>
    <submittedName>
        <fullName evidence="8">Na+/H+ antiporter subunit E</fullName>
    </submittedName>
</protein>
<evidence type="ECO:0000256" key="2">
    <source>
        <dbReference type="ARBA" id="ARBA00006228"/>
    </source>
</evidence>
<feature type="transmembrane region" description="Helical" evidence="7">
    <location>
        <begin position="6"/>
        <end position="23"/>
    </location>
</feature>
<proteinExistence type="inferred from homology"/>
<keyword evidence="9" id="KW-1185">Reference proteome</keyword>
<dbReference type="Pfam" id="PF01899">
    <property type="entry name" value="MNHE"/>
    <property type="match status" value="1"/>
</dbReference>
<dbReference type="AlphaFoldDB" id="A0A2T8HXY1"/>
<name>A0A2T8HXY1_9RHOB</name>
<comment type="caution">
    <text evidence="8">The sequence shown here is derived from an EMBL/GenBank/DDBJ whole genome shotgun (WGS) entry which is preliminary data.</text>
</comment>